<dbReference type="NCBIfam" id="NF004363">
    <property type="entry name" value="PRK05738.2-4"/>
    <property type="match status" value="1"/>
</dbReference>
<accession>A0A0G1WFP7</accession>
<keyword evidence="2 4" id="KW-0689">Ribosomal protein</keyword>
<reference evidence="6 7" key="1">
    <citation type="journal article" date="2015" name="Nature">
        <title>rRNA introns, odd ribosomes, and small enigmatic genomes across a large radiation of phyla.</title>
        <authorList>
            <person name="Brown C.T."/>
            <person name="Hug L.A."/>
            <person name="Thomas B.C."/>
            <person name="Sharon I."/>
            <person name="Castelle C.J."/>
            <person name="Singh A."/>
            <person name="Wilkins M.J."/>
            <person name="Williams K.H."/>
            <person name="Banfield J.F."/>
        </authorList>
    </citation>
    <scope>NUCLEOTIDE SEQUENCE [LARGE SCALE GENOMIC DNA]</scope>
</reference>
<dbReference type="AlphaFoldDB" id="A0A0G1WFP7"/>
<sequence>MGIMDRFIKKTPTPSAPAKPQAAAPAKKEAAVSDNKISSEKTAYVPSASATISEMAYRVIVKPLVTEKAAILQSRNHYTFVVAAWANKINVKEAVKALYGVAPMAVNLVNVQGRRLRFGKSAGQRSDFKKAIVTLPPGESITIHQGV</sequence>
<dbReference type="EMBL" id="LCQN01000001">
    <property type="protein sequence ID" value="KKW17601.1"/>
    <property type="molecule type" value="Genomic_DNA"/>
</dbReference>
<evidence type="ECO:0000256" key="4">
    <source>
        <dbReference type="HAMAP-Rule" id="MF_01369"/>
    </source>
</evidence>
<name>A0A0G1WFP7_9BACT</name>
<dbReference type="SUPFAM" id="SSF54189">
    <property type="entry name" value="Ribosomal proteins S24e, L23 and L15e"/>
    <property type="match status" value="1"/>
</dbReference>
<keyword evidence="3 4" id="KW-0687">Ribonucleoprotein</keyword>
<dbReference type="PANTHER" id="PTHR11620">
    <property type="entry name" value="60S RIBOSOMAL PROTEIN L23A"/>
    <property type="match status" value="1"/>
</dbReference>
<dbReference type="Gene3D" id="3.30.70.330">
    <property type="match status" value="1"/>
</dbReference>
<keyword evidence="4" id="KW-0694">RNA-binding</keyword>
<keyword evidence="4" id="KW-0699">rRNA-binding</keyword>
<evidence type="ECO:0000313" key="6">
    <source>
        <dbReference type="EMBL" id="KKW17601.1"/>
    </source>
</evidence>
<comment type="subunit">
    <text evidence="4">Part of the 50S ribosomal subunit. Contacts protein L29, and trigger factor when it is bound to the ribosome.</text>
</comment>
<dbReference type="InterPro" id="IPR012677">
    <property type="entry name" value="Nucleotide-bd_a/b_plait_sf"/>
</dbReference>
<dbReference type="GO" id="GO:0003735">
    <property type="term" value="F:structural constituent of ribosome"/>
    <property type="evidence" value="ECO:0007669"/>
    <property type="project" value="InterPro"/>
</dbReference>
<dbReference type="Pfam" id="PF00276">
    <property type="entry name" value="Ribosomal_L23"/>
    <property type="match status" value="1"/>
</dbReference>
<evidence type="ECO:0000256" key="5">
    <source>
        <dbReference type="SAM" id="MobiDB-lite"/>
    </source>
</evidence>
<evidence type="ECO:0000256" key="2">
    <source>
        <dbReference type="ARBA" id="ARBA00022980"/>
    </source>
</evidence>
<dbReference type="GO" id="GO:1990904">
    <property type="term" value="C:ribonucleoprotein complex"/>
    <property type="evidence" value="ECO:0007669"/>
    <property type="project" value="UniProtKB-KW"/>
</dbReference>
<evidence type="ECO:0000256" key="1">
    <source>
        <dbReference type="ARBA" id="ARBA00006700"/>
    </source>
</evidence>
<feature type="region of interest" description="Disordered" evidence="5">
    <location>
        <begin position="11"/>
        <end position="34"/>
    </location>
</feature>
<dbReference type="HAMAP" id="MF_01369_B">
    <property type="entry name" value="Ribosomal_uL23_B"/>
    <property type="match status" value="1"/>
</dbReference>
<dbReference type="GO" id="GO:0005840">
    <property type="term" value="C:ribosome"/>
    <property type="evidence" value="ECO:0007669"/>
    <property type="project" value="UniProtKB-KW"/>
</dbReference>
<proteinExistence type="inferred from homology"/>
<gene>
    <name evidence="4" type="primary">rplW</name>
    <name evidence="6" type="ORF">UY58_C0001G0026</name>
</gene>
<dbReference type="GO" id="GO:0019843">
    <property type="term" value="F:rRNA binding"/>
    <property type="evidence" value="ECO:0007669"/>
    <property type="project" value="UniProtKB-UniRule"/>
</dbReference>
<comment type="caution">
    <text evidence="6">The sequence shown here is derived from an EMBL/GenBank/DDBJ whole genome shotgun (WGS) entry which is preliminary data.</text>
</comment>
<comment type="function">
    <text evidence="4">One of the early assembly proteins it binds 23S rRNA. One of the proteins that surrounds the polypeptide exit tunnel on the outside of the ribosome. Forms the main docking site for trigger factor binding to the ribosome.</text>
</comment>
<evidence type="ECO:0000256" key="3">
    <source>
        <dbReference type="ARBA" id="ARBA00023274"/>
    </source>
</evidence>
<feature type="compositionally biased region" description="Low complexity" evidence="5">
    <location>
        <begin position="11"/>
        <end position="25"/>
    </location>
</feature>
<evidence type="ECO:0000313" key="7">
    <source>
        <dbReference type="Proteomes" id="UP000033982"/>
    </source>
</evidence>
<dbReference type="GO" id="GO:0006412">
    <property type="term" value="P:translation"/>
    <property type="evidence" value="ECO:0007669"/>
    <property type="project" value="UniProtKB-UniRule"/>
</dbReference>
<dbReference type="Proteomes" id="UP000033982">
    <property type="component" value="Unassembled WGS sequence"/>
</dbReference>
<dbReference type="InterPro" id="IPR012678">
    <property type="entry name" value="Ribosomal_uL23/eL15/eS24_sf"/>
</dbReference>
<organism evidence="6 7">
    <name type="scientific">Candidatus Magasanikbacteria bacterium GW2011_GWA2_50_22</name>
    <dbReference type="NCBI Taxonomy" id="1619043"/>
    <lineage>
        <taxon>Bacteria</taxon>
        <taxon>Candidatus Magasanikiibacteriota</taxon>
    </lineage>
</organism>
<protein>
    <recommendedName>
        <fullName evidence="4">Large ribosomal subunit protein uL23</fullName>
    </recommendedName>
</protein>
<comment type="similarity">
    <text evidence="1 4">Belongs to the universal ribosomal protein uL23 family.</text>
</comment>
<dbReference type="InterPro" id="IPR013025">
    <property type="entry name" value="Ribosomal_uL23-like"/>
</dbReference>
<dbReference type="PATRIC" id="fig|1619043.3.peg.27"/>